<comment type="caution">
    <text evidence="1">The sequence shown here is derived from an EMBL/GenBank/DDBJ whole genome shotgun (WGS) entry which is preliminary data.</text>
</comment>
<keyword evidence="2" id="KW-1185">Reference proteome</keyword>
<reference evidence="1 2" key="1">
    <citation type="submission" date="2019-06" db="EMBL/GenBank/DDBJ databases">
        <title>Whole genome shotgun sequence of Pseudonocardia hydrocarbonoxydans NBRC 14498.</title>
        <authorList>
            <person name="Hosoyama A."/>
            <person name="Uohara A."/>
            <person name="Ohji S."/>
            <person name="Ichikawa N."/>
        </authorList>
    </citation>
    <scope>NUCLEOTIDE SEQUENCE [LARGE SCALE GENOMIC DNA]</scope>
    <source>
        <strain evidence="1 2">NBRC 14498</strain>
    </source>
</reference>
<accession>A0A4Y3WWI1</accession>
<gene>
    <name evidence="1" type="ORF">PHY01_47330</name>
</gene>
<dbReference type="AlphaFoldDB" id="A0A4Y3WWI1"/>
<proteinExistence type="predicted"/>
<dbReference type="RefSeq" id="WP_141281958.1">
    <property type="nucleotide sequence ID" value="NZ_BAAARZ010000029.1"/>
</dbReference>
<dbReference type="OrthoDB" id="5193241at2"/>
<evidence type="ECO:0000313" key="1">
    <source>
        <dbReference type="EMBL" id="GEC22450.1"/>
    </source>
</evidence>
<organism evidence="1 2">
    <name type="scientific">Pseudonocardia hydrocarbonoxydans</name>
    <dbReference type="NCBI Taxonomy" id="76726"/>
    <lineage>
        <taxon>Bacteria</taxon>
        <taxon>Bacillati</taxon>
        <taxon>Actinomycetota</taxon>
        <taxon>Actinomycetes</taxon>
        <taxon>Pseudonocardiales</taxon>
        <taxon>Pseudonocardiaceae</taxon>
        <taxon>Pseudonocardia</taxon>
    </lineage>
</organism>
<sequence length="153" mass="16403">MTTGPHDDDLLDGLAELLAPRTEPPPEVLHAAREVFTWRTVDVEIAALAYDSLLDDAVTTRATAPPRLMSFETAGRTIELELDTGPSGRRLLGQLDPAGESDLELRRGGEVVASGRSDALGRFVLPLPEQPVRVSVRCRPDDGPAVESAPTVV</sequence>
<protein>
    <submittedName>
        <fullName evidence="1">Uncharacterized protein</fullName>
    </submittedName>
</protein>
<name>A0A4Y3WWI1_9PSEU</name>
<dbReference type="Proteomes" id="UP000320338">
    <property type="component" value="Unassembled WGS sequence"/>
</dbReference>
<dbReference type="EMBL" id="BJNG01000045">
    <property type="protein sequence ID" value="GEC22450.1"/>
    <property type="molecule type" value="Genomic_DNA"/>
</dbReference>
<evidence type="ECO:0000313" key="2">
    <source>
        <dbReference type="Proteomes" id="UP000320338"/>
    </source>
</evidence>